<dbReference type="InterPro" id="IPR004046">
    <property type="entry name" value="GST_C"/>
</dbReference>
<dbReference type="GO" id="GO:0016740">
    <property type="term" value="F:transferase activity"/>
    <property type="evidence" value="ECO:0007669"/>
    <property type="project" value="UniProtKB-KW"/>
</dbReference>
<feature type="domain" description="GST C-terminal" evidence="3">
    <location>
        <begin position="88"/>
        <end position="212"/>
    </location>
</feature>
<dbReference type="InterPro" id="IPR036249">
    <property type="entry name" value="Thioredoxin-like_sf"/>
</dbReference>
<protein>
    <submittedName>
        <fullName evidence="4">Glutathione S-transferase</fullName>
    </submittedName>
</protein>
<dbReference type="Pfam" id="PF00043">
    <property type="entry name" value="GST_C"/>
    <property type="match status" value="1"/>
</dbReference>
<dbReference type="Proteomes" id="UP000027100">
    <property type="component" value="Unassembled WGS sequence"/>
</dbReference>
<dbReference type="InterPro" id="IPR036282">
    <property type="entry name" value="Glutathione-S-Trfase_C_sf"/>
</dbReference>
<dbReference type="PROSITE" id="PS50404">
    <property type="entry name" value="GST_NTER"/>
    <property type="match status" value="1"/>
</dbReference>
<reference evidence="4 5" key="1">
    <citation type="journal article" date="2014" name="Antonie Van Leeuwenhoek">
        <title>Hyphomonas beringensis sp. nov. and Hyphomonas chukchiensis sp. nov., isolated from surface seawater of the Bering Sea and Chukchi Sea.</title>
        <authorList>
            <person name="Li C."/>
            <person name="Lai Q."/>
            <person name="Li G."/>
            <person name="Dong C."/>
            <person name="Wang J."/>
            <person name="Liao Y."/>
            <person name="Shao Z."/>
        </authorList>
    </citation>
    <scope>NUCLEOTIDE SEQUENCE [LARGE SCALE GENOMIC DNA]</scope>
    <source>
        <strain evidence="4 5">PS728</strain>
    </source>
</reference>
<evidence type="ECO:0000313" key="4">
    <source>
        <dbReference type="EMBL" id="KCZ98627.1"/>
    </source>
</evidence>
<dbReference type="AlphaFoldDB" id="A0A062V8T9"/>
<gene>
    <name evidence="4" type="ORF">HPO_08733</name>
</gene>
<keyword evidence="5" id="KW-1185">Reference proteome</keyword>
<organism evidence="4 5">
    <name type="scientific">Hyphomonas polymorpha PS728</name>
    <dbReference type="NCBI Taxonomy" id="1280954"/>
    <lineage>
        <taxon>Bacteria</taxon>
        <taxon>Pseudomonadati</taxon>
        <taxon>Pseudomonadota</taxon>
        <taxon>Alphaproteobacteria</taxon>
        <taxon>Hyphomonadales</taxon>
        <taxon>Hyphomonadaceae</taxon>
        <taxon>Hyphomonas</taxon>
    </lineage>
</organism>
<evidence type="ECO:0000259" key="3">
    <source>
        <dbReference type="PROSITE" id="PS50405"/>
    </source>
</evidence>
<evidence type="ECO:0000256" key="1">
    <source>
        <dbReference type="RuleBase" id="RU003494"/>
    </source>
</evidence>
<dbReference type="PANTHER" id="PTHR44051:SF2">
    <property type="entry name" value="HYPOTHETICAL GLUTATHIONE S-TRANSFERASE LIKE PROTEIN"/>
    <property type="match status" value="1"/>
</dbReference>
<dbReference type="STRING" id="1280954.HPO_08733"/>
<dbReference type="SUPFAM" id="SSF47616">
    <property type="entry name" value="GST C-terminal domain-like"/>
    <property type="match status" value="1"/>
</dbReference>
<dbReference type="PATRIC" id="fig|1280954.3.peg.1769"/>
<dbReference type="SFLD" id="SFLDG00358">
    <property type="entry name" value="Main_(cytGST)"/>
    <property type="match status" value="1"/>
</dbReference>
<dbReference type="Gene3D" id="3.40.30.10">
    <property type="entry name" value="Glutaredoxin"/>
    <property type="match status" value="1"/>
</dbReference>
<dbReference type="SFLD" id="SFLDS00019">
    <property type="entry name" value="Glutathione_Transferase_(cytos"/>
    <property type="match status" value="1"/>
</dbReference>
<dbReference type="PANTHER" id="PTHR44051">
    <property type="entry name" value="GLUTATHIONE S-TRANSFERASE-RELATED"/>
    <property type="match status" value="1"/>
</dbReference>
<accession>A0A062V8T9</accession>
<dbReference type="InterPro" id="IPR010987">
    <property type="entry name" value="Glutathione-S-Trfase_C-like"/>
</dbReference>
<comment type="caution">
    <text evidence="4">The sequence shown here is derived from an EMBL/GenBank/DDBJ whole genome shotgun (WGS) entry which is preliminary data.</text>
</comment>
<dbReference type="PROSITE" id="PS50405">
    <property type="entry name" value="GST_CTER"/>
    <property type="match status" value="1"/>
</dbReference>
<feature type="domain" description="GST N-terminal" evidence="2">
    <location>
        <begin position="2"/>
        <end position="85"/>
    </location>
</feature>
<dbReference type="SUPFAM" id="SSF52833">
    <property type="entry name" value="Thioredoxin-like"/>
    <property type="match status" value="1"/>
</dbReference>
<dbReference type="Gene3D" id="1.20.1050.10">
    <property type="match status" value="1"/>
</dbReference>
<sequence length="212" mass="23266">MARFTLHGMWPSGPTYKVGLMLRLTNTPHDYEHVDLRAGAHKADAFLAKNRYGQVPVLDDHEKDICLSQSSVILDYLADETGQFGGKDRSERLRAREWQFWAAGPLTTGIYRTRAVKLGFFKFPEEVQAANLQSALGALKELDGLLTGRGWLVGGGATIADLDIYGIAAYAGQAQIDLQAFGNVRKWMGRVEDLAGFKGPQDCLPQASVKAP</sequence>
<dbReference type="InterPro" id="IPR040079">
    <property type="entry name" value="Glutathione_S-Trfase"/>
</dbReference>
<dbReference type="OrthoDB" id="9810080at2"/>
<proteinExistence type="inferred from homology"/>
<dbReference type="RefSeq" id="WP_162174029.1">
    <property type="nucleotide sequence ID" value="NZ_ARYM01000009.1"/>
</dbReference>
<evidence type="ECO:0000259" key="2">
    <source>
        <dbReference type="PROSITE" id="PS50404"/>
    </source>
</evidence>
<dbReference type="EMBL" id="ARYM01000009">
    <property type="protein sequence ID" value="KCZ98627.1"/>
    <property type="molecule type" value="Genomic_DNA"/>
</dbReference>
<keyword evidence="4" id="KW-0808">Transferase</keyword>
<evidence type="ECO:0000313" key="5">
    <source>
        <dbReference type="Proteomes" id="UP000027100"/>
    </source>
</evidence>
<dbReference type="eggNOG" id="COG0625">
    <property type="taxonomic scope" value="Bacteria"/>
</dbReference>
<dbReference type="Pfam" id="PF02798">
    <property type="entry name" value="GST_N"/>
    <property type="match status" value="1"/>
</dbReference>
<name>A0A062V8T9_9PROT</name>
<comment type="similarity">
    <text evidence="1">Belongs to the GST superfamily.</text>
</comment>
<dbReference type="InterPro" id="IPR004045">
    <property type="entry name" value="Glutathione_S-Trfase_N"/>
</dbReference>